<keyword evidence="6" id="KW-1185">Reference proteome</keyword>
<keyword evidence="3" id="KW-0411">Iron-sulfur</keyword>
<name>A0A1T4MHN2_9HYPH</name>
<evidence type="ECO:0000256" key="3">
    <source>
        <dbReference type="ARBA" id="ARBA00023014"/>
    </source>
</evidence>
<protein>
    <submittedName>
        <fullName evidence="5">4Fe-4S binding domain-containing protein</fullName>
    </submittedName>
</protein>
<reference evidence="6" key="1">
    <citation type="submission" date="2017-02" db="EMBL/GenBank/DDBJ databases">
        <authorList>
            <person name="Varghese N."/>
            <person name="Submissions S."/>
        </authorList>
    </citation>
    <scope>NUCLEOTIDE SEQUENCE [LARGE SCALE GENOMIC DNA]</scope>
    <source>
        <strain evidence="6">USBA 369</strain>
    </source>
</reference>
<dbReference type="InterPro" id="IPR017896">
    <property type="entry name" value="4Fe4S_Fe-S-bd"/>
</dbReference>
<evidence type="ECO:0000259" key="4">
    <source>
        <dbReference type="PROSITE" id="PS51379"/>
    </source>
</evidence>
<dbReference type="Pfam" id="PF00037">
    <property type="entry name" value="Fer4"/>
    <property type="match status" value="1"/>
</dbReference>
<dbReference type="EMBL" id="FUXL01000002">
    <property type="protein sequence ID" value="SJZ66385.1"/>
    <property type="molecule type" value="Genomic_DNA"/>
</dbReference>
<evidence type="ECO:0000313" key="6">
    <source>
        <dbReference type="Proteomes" id="UP000190135"/>
    </source>
</evidence>
<proteinExistence type="predicted"/>
<evidence type="ECO:0000256" key="1">
    <source>
        <dbReference type="ARBA" id="ARBA00022723"/>
    </source>
</evidence>
<feature type="domain" description="4Fe-4S ferredoxin-type" evidence="4">
    <location>
        <begin position="1"/>
        <end position="30"/>
    </location>
</feature>
<dbReference type="OrthoDB" id="9800445at2"/>
<dbReference type="InterPro" id="IPR017900">
    <property type="entry name" value="4Fe4S_Fe_S_CS"/>
</dbReference>
<sequence length="63" mass="6374">MAHTIDNELCTACGSCEDACPNGAISHKGKVYKVDPKKCTDCEGVDGGPQCEDVCPGGAAMAA</sequence>
<gene>
    <name evidence="5" type="ORF">SAMN05428963_102124</name>
</gene>
<dbReference type="Gene3D" id="3.30.70.20">
    <property type="match status" value="1"/>
</dbReference>
<dbReference type="STRING" id="1365950.SAMN05428963_102124"/>
<accession>A0A1T4MHN2</accession>
<dbReference type="AlphaFoldDB" id="A0A1T4MHN2"/>
<evidence type="ECO:0000256" key="2">
    <source>
        <dbReference type="ARBA" id="ARBA00023004"/>
    </source>
</evidence>
<dbReference type="GO" id="GO:0051536">
    <property type="term" value="F:iron-sulfur cluster binding"/>
    <property type="evidence" value="ECO:0007669"/>
    <property type="project" value="UniProtKB-KW"/>
</dbReference>
<evidence type="ECO:0000313" key="5">
    <source>
        <dbReference type="EMBL" id="SJZ66385.1"/>
    </source>
</evidence>
<organism evidence="5 6">
    <name type="scientific">Consotaella salsifontis</name>
    <dbReference type="NCBI Taxonomy" id="1365950"/>
    <lineage>
        <taxon>Bacteria</taxon>
        <taxon>Pseudomonadati</taxon>
        <taxon>Pseudomonadota</taxon>
        <taxon>Alphaproteobacteria</taxon>
        <taxon>Hyphomicrobiales</taxon>
        <taxon>Aurantimonadaceae</taxon>
        <taxon>Consotaella</taxon>
    </lineage>
</organism>
<dbReference type="PROSITE" id="PS00198">
    <property type="entry name" value="4FE4S_FER_1"/>
    <property type="match status" value="1"/>
</dbReference>
<dbReference type="SUPFAM" id="SSF54862">
    <property type="entry name" value="4Fe-4S ferredoxins"/>
    <property type="match status" value="1"/>
</dbReference>
<dbReference type="GO" id="GO:0046872">
    <property type="term" value="F:metal ion binding"/>
    <property type="evidence" value="ECO:0007669"/>
    <property type="project" value="UniProtKB-KW"/>
</dbReference>
<keyword evidence="2" id="KW-0408">Iron</keyword>
<keyword evidence="1" id="KW-0479">Metal-binding</keyword>
<dbReference type="Proteomes" id="UP000190135">
    <property type="component" value="Unassembled WGS sequence"/>
</dbReference>
<dbReference type="PROSITE" id="PS51379">
    <property type="entry name" value="4FE4S_FER_2"/>
    <property type="match status" value="1"/>
</dbReference>